<evidence type="ECO:0000313" key="2">
    <source>
        <dbReference type="EMBL" id="KAJ9582964.1"/>
    </source>
</evidence>
<protein>
    <recommendedName>
        <fullName evidence="1">XPG N-terminal domain-containing protein</fullName>
    </recommendedName>
</protein>
<dbReference type="SUPFAM" id="SSF88723">
    <property type="entry name" value="PIN domain-like"/>
    <property type="match status" value="1"/>
</dbReference>
<dbReference type="GO" id="GO:0004518">
    <property type="term" value="F:nuclease activity"/>
    <property type="evidence" value="ECO:0007669"/>
    <property type="project" value="InterPro"/>
</dbReference>
<sequence length="51" mass="5992">MGVKNLWLILSPVCERKSLWELQEKTVAIDLSCWVCDSQNVENHSQPRMYL</sequence>
<reference evidence="2" key="1">
    <citation type="journal article" date="2023" name="IScience">
        <title>Live-bearing cockroach genome reveals convergent evolutionary mechanisms linked to viviparity in insects and beyond.</title>
        <authorList>
            <person name="Fouks B."/>
            <person name="Harrison M.C."/>
            <person name="Mikhailova A.A."/>
            <person name="Marchal E."/>
            <person name="English S."/>
            <person name="Carruthers M."/>
            <person name="Jennings E.C."/>
            <person name="Chiamaka E.L."/>
            <person name="Frigard R.A."/>
            <person name="Pippel M."/>
            <person name="Attardo G.M."/>
            <person name="Benoit J.B."/>
            <person name="Bornberg-Bauer E."/>
            <person name="Tobe S.S."/>
        </authorList>
    </citation>
    <scope>NUCLEOTIDE SEQUENCE</scope>
    <source>
        <strain evidence="2">Stay&amp;Tobe</strain>
    </source>
</reference>
<feature type="domain" description="XPG N-terminal" evidence="1">
    <location>
        <begin position="1"/>
        <end position="36"/>
    </location>
</feature>
<dbReference type="EMBL" id="JASPKZ010007698">
    <property type="protein sequence ID" value="KAJ9582964.1"/>
    <property type="molecule type" value="Genomic_DNA"/>
</dbReference>
<proteinExistence type="predicted"/>
<evidence type="ECO:0000313" key="3">
    <source>
        <dbReference type="Proteomes" id="UP001233999"/>
    </source>
</evidence>
<feature type="non-terminal residue" evidence="2">
    <location>
        <position position="51"/>
    </location>
</feature>
<keyword evidence="3" id="KW-1185">Reference proteome</keyword>
<evidence type="ECO:0000259" key="1">
    <source>
        <dbReference type="Pfam" id="PF00752"/>
    </source>
</evidence>
<name>A0AAD7ZLI8_DIPPU</name>
<dbReference type="InterPro" id="IPR029060">
    <property type="entry name" value="PIN-like_dom_sf"/>
</dbReference>
<dbReference type="Pfam" id="PF00752">
    <property type="entry name" value="XPG_N"/>
    <property type="match status" value="1"/>
</dbReference>
<accession>A0AAD7ZLI8</accession>
<dbReference type="InterPro" id="IPR006085">
    <property type="entry name" value="XPG_DNA_repair_N"/>
</dbReference>
<dbReference type="Gene3D" id="3.40.50.1010">
    <property type="entry name" value="5'-nuclease"/>
    <property type="match status" value="1"/>
</dbReference>
<comment type="caution">
    <text evidence="2">The sequence shown here is derived from an EMBL/GenBank/DDBJ whole genome shotgun (WGS) entry which is preliminary data.</text>
</comment>
<dbReference type="AlphaFoldDB" id="A0AAD7ZLI8"/>
<gene>
    <name evidence="2" type="ORF">L9F63_022690</name>
</gene>
<reference evidence="2" key="2">
    <citation type="submission" date="2023-05" db="EMBL/GenBank/DDBJ databases">
        <authorList>
            <person name="Fouks B."/>
        </authorList>
    </citation>
    <scope>NUCLEOTIDE SEQUENCE</scope>
    <source>
        <strain evidence="2">Stay&amp;Tobe</strain>
        <tissue evidence="2">Testes</tissue>
    </source>
</reference>
<organism evidence="2 3">
    <name type="scientific">Diploptera punctata</name>
    <name type="common">Pacific beetle cockroach</name>
    <dbReference type="NCBI Taxonomy" id="6984"/>
    <lineage>
        <taxon>Eukaryota</taxon>
        <taxon>Metazoa</taxon>
        <taxon>Ecdysozoa</taxon>
        <taxon>Arthropoda</taxon>
        <taxon>Hexapoda</taxon>
        <taxon>Insecta</taxon>
        <taxon>Pterygota</taxon>
        <taxon>Neoptera</taxon>
        <taxon>Polyneoptera</taxon>
        <taxon>Dictyoptera</taxon>
        <taxon>Blattodea</taxon>
        <taxon>Blaberoidea</taxon>
        <taxon>Blaberidae</taxon>
        <taxon>Diplopterinae</taxon>
        <taxon>Diploptera</taxon>
    </lineage>
</organism>
<dbReference type="Proteomes" id="UP001233999">
    <property type="component" value="Unassembled WGS sequence"/>
</dbReference>